<dbReference type="InterPro" id="IPR035587">
    <property type="entry name" value="DUS-like_FMN-bd"/>
</dbReference>
<evidence type="ECO:0000256" key="1">
    <source>
        <dbReference type="ARBA" id="ARBA00001917"/>
    </source>
</evidence>
<keyword evidence="4" id="KW-0819">tRNA processing</keyword>
<dbReference type="InterPro" id="IPR024036">
    <property type="entry name" value="tRNA-dHydroUridine_Synthase_C"/>
</dbReference>
<dbReference type="PANTHER" id="PTHR11082">
    <property type="entry name" value="TRNA-DIHYDROURIDINE SYNTHASE"/>
    <property type="match status" value="1"/>
</dbReference>
<keyword evidence="5" id="KW-0560">Oxidoreductase</keyword>
<comment type="caution">
    <text evidence="7">The sequence shown here is derived from an EMBL/GenBank/DDBJ whole genome shotgun (WGS) entry which is preliminary data.</text>
</comment>
<dbReference type="SUPFAM" id="SSF51395">
    <property type="entry name" value="FMN-linked oxidoreductases"/>
    <property type="match status" value="1"/>
</dbReference>
<proteinExistence type="predicted"/>
<dbReference type="Pfam" id="PF01207">
    <property type="entry name" value="Dus"/>
    <property type="match status" value="1"/>
</dbReference>
<protein>
    <recommendedName>
        <fullName evidence="6">DUS-like FMN-binding domain-containing protein</fullName>
    </recommendedName>
</protein>
<dbReference type="PROSITE" id="PS01136">
    <property type="entry name" value="UPF0034"/>
    <property type="match status" value="1"/>
</dbReference>
<evidence type="ECO:0000256" key="3">
    <source>
        <dbReference type="ARBA" id="ARBA00022643"/>
    </source>
</evidence>
<dbReference type="CDD" id="cd02801">
    <property type="entry name" value="DUS_like_FMN"/>
    <property type="match status" value="1"/>
</dbReference>
<dbReference type="InterPro" id="IPR018517">
    <property type="entry name" value="tRNA_hU_synthase_CS"/>
</dbReference>
<comment type="cofactor">
    <cofactor evidence="1">
        <name>FMN</name>
        <dbReference type="ChEBI" id="CHEBI:58210"/>
    </cofactor>
</comment>
<evidence type="ECO:0000256" key="5">
    <source>
        <dbReference type="ARBA" id="ARBA00023002"/>
    </source>
</evidence>
<dbReference type="Gene3D" id="3.20.20.70">
    <property type="entry name" value="Aldolase class I"/>
    <property type="match status" value="1"/>
</dbReference>
<dbReference type="EMBL" id="MEUS01000030">
    <property type="protein sequence ID" value="OGC38442.1"/>
    <property type="molecule type" value="Genomic_DNA"/>
</dbReference>
<dbReference type="GO" id="GO:0050660">
    <property type="term" value="F:flavin adenine dinucleotide binding"/>
    <property type="evidence" value="ECO:0007669"/>
    <property type="project" value="InterPro"/>
</dbReference>
<dbReference type="PANTHER" id="PTHR11082:SF25">
    <property type="entry name" value="DUS-LIKE FMN-BINDING DOMAIN-CONTAINING PROTEIN"/>
    <property type="match status" value="1"/>
</dbReference>
<evidence type="ECO:0000259" key="6">
    <source>
        <dbReference type="Pfam" id="PF01207"/>
    </source>
</evidence>
<dbReference type="AlphaFoldDB" id="A0A1F4U0K7"/>
<dbReference type="Proteomes" id="UP000178270">
    <property type="component" value="Unassembled WGS sequence"/>
</dbReference>
<keyword evidence="2" id="KW-0285">Flavoprotein</keyword>
<accession>A0A1F4U0K7</accession>
<name>A0A1F4U0K7_UNCKA</name>
<feature type="domain" description="DUS-like FMN-binding" evidence="6">
    <location>
        <begin position="4"/>
        <end position="257"/>
    </location>
</feature>
<dbReference type="Gene3D" id="1.10.1200.80">
    <property type="entry name" value="Putative flavin oxidoreducatase, domain 2"/>
    <property type="match status" value="1"/>
</dbReference>
<gene>
    <name evidence="7" type="ORF">A3K42_01710</name>
</gene>
<evidence type="ECO:0000313" key="8">
    <source>
        <dbReference type="Proteomes" id="UP000178270"/>
    </source>
</evidence>
<feature type="non-terminal residue" evidence="7">
    <location>
        <position position="1"/>
    </location>
</feature>
<keyword evidence="3" id="KW-0288">FMN</keyword>
<dbReference type="InterPro" id="IPR013785">
    <property type="entry name" value="Aldolase_TIM"/>
</dbReference>
<dbReference type="GO" id="GO:0017150">
    <property type="term" value="F:tRNA dihydrouridine synthase activity"/>
    <property type="evidence" value="ECO:0007669"/>
    <property type="project" value="InterPro"/>
</dbReference>
<evidence type="ECO:0000313" key="7">
    <source>
        <dbReference type="EMBL" id="OGC38442.1"/>
    </source>
</evidence>
<sequence length="261" mass="29762">YHIARLKFTKEQKPVMAQIWGNKPETFYEAAKIVESLRFDGIDINMGCPQRNITKLGAGAALIENKSLAKEIIQAVKEGVKNIPVSVKTRIGFKKIETKEWISFLLEQNLDALTVHGRTAKELSKVPCHWDEIGKAVNLRDQINKETILIGNGDIKNYAEAVSVYKKFKVDGVMIGRGIFNDLTAFNKGEVIYELGPSEKLDLLLKHTKLYNDTWKGKKDFNVMKKFFKIYTNGFNGAKELRIQLMKTKNYEEVVNLLTMM</sequence>
<reference evidence="7 8" key="1">
    <citation type="journal article" date="2016" name="Nat. Commun.">
        <title>Thousands of microbial genomes shed light on interconnected biogeochemical processes in an aquifer system.</title>
        <authorList>
            <person name="Anantharaman K."/>
            <person name="Brown C.T."/>
            <person name="Hug L.A."/>
            <person name="Sharon I."/>
            <person name="Castelle C.J."/>
            <person name="Probst A.J."/>
            <person name="Thomas B.C."/>
            <person name="Singh A."/>
            <person name="Wilkins M.J."/>
            <person name="Karaoz U."/>
            <person name="Brodie E.L."/>
            <person name="Williams K.H."/>
            <person name="Hubbard S.S."/>
            <person name="Banfield J.F."/>
        </authorList>
    </citation>
    <scope>NUCLEOTIDE SEQUENCE [LARGE SCALE GENOMIC DNA]</scope>
</reference>
<evidence type="ECO:0000256" key="2">
    <source>
        <dbReference type="ARBA" id="ARBA00022630"/>
    </source>
</evidence>
<evidence type="ECO:0000256" key="4">
    <source>
        <dbReference type="ARBA" id="ARBA00022694"/>
    </source>
</evidence>
<organism evidence="7 8">
    <name type="scientific">candidate division WWE3 bacterium RBG_13_37_7</name>
    <dbReference type="NCBI Taxonomy" id="1802609"/>
    <lineage>
        <taxon>Bacteria</taxon>
        <taxon>Katanobacteria</taxon>
    </lineage>
</organism>